<evidence type="ECO:0000256" key="3">
    <source>
        <dbReference type="SAM" id="MobiDB-lite"/>
    </source>
</evidence>
<feature type="compositionally biased region" description="Basic residues" evidence="3">
    <location>
        <begin position="20"/>
        <end position="47"/>
    </location>
</feature>
<feature type="region of interest" description="Disordered" evidence="3">
    <location>
        <begin position="1"/>
        <end position="47"/>
    </location>
</feature>
<name>A0A6P5GFB5_ANACO</name>
<protein>
    <submittedName>
        <fullName evidence="6">Uncharacterized protein LOC109721430</fullName>
    </submittedName>
</protein>
<sequence>MSFPSARSISSPILRETLRQRRRGGGRRRGHGWRRRRSPKQSGRRKEMKRVAEKLEALKLLIPSSLRSHGGGGGGAAEAEAEAELLLEEAAGYIERLRSQVQILKHLVDFYGAGEGNAAAAEEEE</sequence>
<evidence type="ECO:0000259" key="4">
    <source>
        <dbReference type="PROSITE" id="PS50888"/>
    </source>
</evidence>
<dbReference type="Proteomes" id="UP000515123">
    <property type="component" value="Linkage group 15"/>
</dbReference>
<evidence type="ECO:0000313" key="6">
    <source>
        <dbReference type="RefSeq" id="XP_020104658.1"/>
    </source>
</evidence>
<dbReference type="RefSeq" id="XP_020104658.1">
    <property type="nucleotide sequence ID" value="XM_020249069.1"/>
</dbReference>
<dbReference type="AlphaFoldDB" id="A0A6P5GFB5"/>
<dbReference type="PANTHER" id="PTHR33124:SF57">
    <property type="entry name" value="TRANSCRIPTION FACTOR UPBEAT-LIKE PROTEIN"/>
    <property type="match status" value="1"/>
</dbReference>
<dbReference type="GeneID" id="109721430"/>
<evidence type="ECO:0000313" key="5">
    <source>
        <dbReference type="Proteomes" id="UP000515123"/>
    </source>
</evidence>
<dbReference type="PROSITE" id="PS50888">
    <property type="entry name" value="BHLH"/>
    <property type="match status" value="1"/>
</dbReference>
<reference evidence="5" key="1">
    <citation type="journal article" date="2015" name="Nat. Genet.">
        <title>The pineapple genome and the evolution of CAM photosynthesis.</title>
        <authorList>
            <person name="Ming R."/>
            <person name="VanBuren R."/>
            <person name="Wai C.M."/>
            <person name="Tang H."/>
            <person name="Schatz M.C."/>
            <person name="Bowers J.E."/>
            <person name="Lyons E."/>
            <person name="Wang M.L."/>
            <person name="Chen J."/>
            <person name="Biggers E."/>
            <person name="Zhang J."/>
            <person name="Huang L."/>
            <person name="Zhang L."/>
            <person name="Miao W."/>
            <person name="Zhang J."/>
            <person name="Ye Z."/>
            <person name="Miao C."/>
            <person name="Lin Z."/>
            <person name="Wang H."/>
            <person name="Zhou H."/>
            <person name="Yim W.C."/>
            <person name="Priest H.D."/>
            <person name="Zheng C."/>
            <person name="Woodhouse M."/>
            <person name="Edger P.P."/>
            <person name="Guyot R."/>
            <person name="Guo H.B."/>
            <person name="Guo H."/>
            <person name="Zheng G."/>
            <person name="Singh R."/>
            <person name="Sharma A."/>
            <person name="Min X."/>
            <person name="Zheng Y."/>
            <person name="Lee H."/>
            <person name="Gurtowski J."/>
            <person name="Sedlazeck F.J."/>
            <person name="Harkess A."/>
            <person name="McKain M.R."/>
            <person name="Liao Z."/>
            <person name="Fang J."/>
            <person name="Liu J."/>
            <person name="Zhang X."/>
            <person name="Zhang Q."/>
            <person name="Hu W."/>
            <person name="Qin Y."/>
            <person name="Wang K."/>
            <person name="Chen L.Y."/>
            <person name="Shirley N."/>
            <person name="Lin Y.R."/>
            <person name="Liu L.Y."/>
            <person name="Hernandez A.G."/>
            <person name="Wright C.L."/>
            <person name="Bulone V."/>
            <person name="Tuskan G.A."/>
            <person name="Heath K."/>
            <person name="Zee F."/>
            <person name="Moore P.H."/>
            <person name="Sunkar R."/>
            <person name="Leebens-Mack J.H."/>
            <person name="Mockler T."/>
            <person name="Bennetzen J.L."/>
            <person name="Freeling M."/>
            <person name="Sankoff D."/>
            <person name="Paterson A.H."/>
            <person name="Zhu X."/>
            <person name="Yang X."/>
            <person name="Smith J.A."/>
            <person name="Cushman J.C."/>
            <person name="Paull R.E."/>
            <person name="Yu Q."/>
        </authorList>
    </citation>
    <scope>NUCLEOTIDE SEQUENCE [LARGE SCALE GENOMIC DNA]</scope>
    <source>
        <strain evidence="5">cv. F153</strain>
    </source>
</reference>
<keyword evidence="5" id="KW-1185">Reference proteome</keyword>
<keyword evidence="2" id="KW-0804">Transcription</keyword>
<proteinExistence type="predicted"/>
<evidence type="ECO:0000256" key="2">
    <source>
        <dbReference type="ARBA" id="ARBA00023163"/>
    </source>
</evidence>
<accession>A0A6P5GFB5</accession>
<dbReference type="InterPro" id="IPR011598">
    <property type="entry name" value="bHLH_dom"/>
</dbReference>
<feature type="domain" description="BHLH" evidence="4">
    <location>
        <begin position="35"/>
        <end position="97"/>
    </location>
</feature>
<evidence type="ECO:0000256" key="1">
    <source>
        <dbReference type="ARBA" id="ARBA00023015"/>
    </source>
</evidence>
<dbReference type="GO" id="GO:0006355">
    <property type="term" value="P:regulation of DNA-templated transcription"/>
    <property type="evidence" value="ECO:0007669"/>
    <property type="project" value="InterPro"/>
</dbReference>
<dbReference type="InterPro" id="IPR044660">
    <property type="entry name" value="IBH1-like"/>
</dbReference>
<gene>
    <name evidence="6" type="primary">LOC109721430</name>
</gene>
<feature type="compositionally biased region" description="Polar residues" evidence="3">
    <location>
        <begin position="1"/>
        <end position="11"/>
    </location>
</feature>
<dbReference type="GO" id="GO:0046983">
    <property type="term" value="F:protein dimerization activity"/>
    <property type="evidence" value="ECO:0007669"/>
    <property type="project" value="InterPro"/>
</dbReference>
<dbReference type="Gramene" id="Aco003877.1.mrna1">
    <property type="protein sequence ID" value="Aco003877.1.mrna1.cds1"/>
    <property type="gene ID" value="Aco003877.1.path1"/>
</dbReference>
<dbReference type="PANTHER" id="PTHR33124">
    <property type="entry name" value="TRANSCRIPTION FACTOR IBH1-LIKE 1"/>
    <property type="match status" value="1"/>
</dbReference>
<reference evidence="6" key="2">
    <citation type="submission" date="2025-08" db="UniProtKB">
        <authorList>
            <consortium name="RefSeq"/>
        </authorList>
    </citation>
    <scope>IDENTIFICATION</scope>
    <source>
        <tissue evidence="6">Leaf</tissue>
    </source>
</reference>
<organism evidence="5 6">
    <name type="scientific">Ananas comosus</name>
    <name type="common">Pineapple</name>
    <name type="synonym">Ananas ananas</name>
    <dbReference type="NCBI Taxonomy" id="4615"/>
    <lineage>
        <taxon>Eukaryota</taxon>
        <taxon>Viridiplantae</taxon>
        <taxon>Streptophyta</taxon>
        <taxon>Embryophyta</taxon>
        <taxon>Tracheophyta</taxon>
        <taxon>Spermatophyta</taxon>
        <taxon>Magnoliopsida</taxon>
        <taxon>Liliopsida</taxon>
        <taxon>Poales</taxon>
        <taxon>Bromeliaceae</taxon>
        <taxon>Bromelioideae</taxon>
        <taxon>Ananas</taxon>
    </lineage>
</organism>
<keyword evidence="1" id="KW-0805">Transcription regulation</keyword>